<sequence>MQARRLRHPQAEGGPRQVRGHPLRARPPRGALPLLAAALLAAPAAAEPGWEAAAGLAAPALRACLDGDKTAFVDDVGPASNGRLAIRVRRGAATERCIAGESGRVAMRLPWPGAPPPAASATAYFLERRCVDARRLAAPDGTILGWLAYPAC</sequence>
<keyword evidence="3" id="KW-1185">Reference proteome</keyword>
<organism evidence="2 3">
    <name type="scientific">Paeniroseomonas aquatica</name>
    <dbReference type="NCBI Taxonomy" id="373043"/>
    <lineage>
        <taxon>Bacteria</taxon>
        <taxon>Pseudomonadati</taxon>
        <taxon>Pseudomonadota</taxon>
        <taxon>Alphaproteobacteria</taxon>
        <taxon>Acetobacterales</taxon>
        <taxon>Acetobacteraceae</taxon>
        <taxon>Paeniroseomonas</taxon>
    </lineage>
</organism>
<evidence type="ECO:0000256" key="1">
    <source>
        <dbReference type="SAM" id="MobiDB-lite"/>
    </source>
</evidence>
<evidence type="ECO:0000313" key="3">
    <source>
        <dbReference type="Proteomes" id="UP001529369"/>
    </source>
</evidence>
<proteinExistence type="predicted"/>
<feature type="region of interest" description="Disordered" evidence="1">
    <location>
        <begin position="1"/>
        <end position="27"/>
    </location>
</feature>
<dbReference type="EMBL" id="JAUFPN010000042">
    <property type="protein sequence ID" value="MDN3563805.1"/>
    <property type="molecule type" value="Genomic_DNA"/>
</dbReference>
<comment type="caution">
    <text evidence="2">The sequence shown here is derived from an EMBL/GenBank/DDBJ whole genome shotgun (WGS) entry which is preliminary data.</text>
</comment>
<feature type="compositionally biased region" description="Basic residues" evidence="1">
    <location>
        <begin position="18"/>
        <end position="27"/>
    </location>
</feature>
<reference evidence="3" key="1">
    <citation type="journal article" date="2019" name="Int. J. Syst. Evol. Microbiol.">
        <title>The Global Catalogue of Microorganisms (GCM) 10K type strain sequencing project: providing services to taxonomists for standard genome sequencing and annotation.</title>
        <authorList>
            <consortium name="The Broad Institute Genomics Platform"/>
            <consortium name="The Broad Institute Genome Sequencing Center for Infectious Disease"/>
            <person name="Wu L."/>
            <person name="Ma J."/>
        </authorList>
    </citation>
    <scope>NUCLEOTIDE SEQUENCE [LARGE SCALE GENOMIC DNA]</scope>
    <source>
        <strain evidence="3">CECT 7131</strain>
    </source>
</reference>
<evidence type="ECO:0000313" key="2">
    <source>
        <dbReference type="EMBL" id="MDN3563805.1"/>
    </source>
</evidence>
<protein>
    <submittedName>
        <fullName evidence="2">Uncharacterized protein</fullName>
    </submittedName>
</protein>
<accession>A0ABT8A254</accession>
<name>A0ABT8A254_9PROT</name>
<gene>
    <name evidence="2" type="ORF">QWZ14_05370</name>
</gene>
<dbReference type="Proteomes" id="UP001529369">
    <property type="component" value="Unassembled WGS sequence"/>
</dbReference>
<dbReference type="RefSeq" id="WP_290315580.1">
    <property type="nucleotide sequence ID" value="NZ_JAUFPN010000042.1"/>
</dbReference>